<dbReference type="InterPro" id="IPR000653">
    <property type="entry name" value="DegT/StrS_aminotransferase"/>
</dbReference>
<dbReference type="CDD" id="cd00616">
    <property type="entry name" value="AHBA_syn"/>
    <property type="match status" value="1"/>
</dbReference>
<dbReference type="GO" id="GO:0008483">
    <property type="term" value="F:transaminase activity"/>
    <property type="evidence" value="ECO:0007669"/>
    <property type="project" value="TreeGrafter"/>
</dbReference>
<dbReference type="EMBL" id="CAFBRB010000013">
    <property type="protein sequence ID" value="CAB5071906.1"/>
    <property type="molecule type" value="Genomic_DNA"/>
</dbReference>
<dbReference type="PANTHER" id="PTHR30244">
    <property type="entry name" value="TRANSAMINASE"/>
    <property type="match status" value="1"/>
</dbReference>
<dbReference type="PANTHER" id="PTHR30244:SF34">
    <property type="entry name" value="DTDP-4-AMINO-4,6-DIDEOXYGALACTOSE TRANSAMINASE"/>
    <property type="match status" value="1"/>
</dbReference>
<gene>
    <name evidence="1" type="ORF">UFOPK4401_00238</name>
</gene>
<accession>A0A6J7V4X5</accession>
<dbReference type="GO" id="GO:0000271">
    <property type="term" value="P:polysaccharide biosynthetic process"/>
    <property type="evidence" value="ECO:0007669"/>
    <property type="project" value="TreeGrafter"/>
</dbReference>
<dbReference type="Gene3D" id="3.90.1150.10">
    <property type="entry name" value="Aspartate Aminotransferase, domain 1"/>
    <property type="match status" value="1"/>
</dbReference>
<sequence>MKYIPVAKPVIGMREMAYVFRALIRTEISGYSKQFIPRFESEFAEMCDSKFGVSVNSGTSAIHLALAALGVGSGDEVLVSAYTNMATFFPVLQLGGNPIPIDVDPITFNMDPQDLRNSISKRTKAIIVVHIFGHPAPMEEIISIAETFNIPIIEDCAEAHGAKINGKTVGSFGTIGCFSFYANKLMTTGEGGMLTTNSETLRDSMKSIASLSFGKTNKFVHERDGYNFRLTNIQAAIGIAQLHRLSKMIRNKRKIAARYNHILKANRDLQLPIELPGYTNVYWMYHLKLLSYNSDTVDKLIARLNYFGIEARRGFVPYSDQLNVLHQFGIMAKVTPFASVAGESTLYLPSGPSLSNRKIKYIAKTFLKVFDEISQDVS</sequence>
<proteinExistence type="predicted"/>
<dbReference type="SUPFAM" id="SSF53383">
    <property type="entry name" value="PLP-dependent transferases"/>
    <property type="match status" value="1"/>
</dbReference>
<protein>
    <submittedName>
        <fullName evidence="1">Unannotated protein</fullName>
    </submittedName>
</protein>
<dbReference type="GO" id="GO:0030170">
    <property type="term" value="F:pyridoxal phosphate binding"/>
    <property type="evidence" value="ECO:0007669"/>
    <property type="project" value="TreeGrafter"/>
</dbReference>
<dbReference type="Pfam" id="PF01041">
    <property type="entry name" value="DegT_DnrJ_EryC1"/>
    <property type="match status" value="1"/>
</dbReference>
<dbReference type="PIRSF" id="PIRSF000390">
    <property type="entry name" value="PLP_StrS"/>
    <property type="match status" value="1"/>
</dbReference>
<dbReference type="InterPro" id="IPR015424">
    <property type="entry name" value="PyrdxlP-dep_Trfase"/>
</dbReference>
<evidence type="ECO:0000313" key="1">
    <source>
        <dbReference type="EMBL" id="CAB5071906.1"/>
    </source>
</evidence>
<dbReference type="AlphaFoldDB" id="A0A6J7V4X5"/>
<dbReference type="InterPro" id="IPR015421">
    <property type="entry name" value="PyrdxlP-dep_Trfase_major"/>
</dbReference>
<dbReference type="InterPro" id="IPR015422">
    <property type="entry name" value="PyrdxlP-dep_Trfase_small"/>
</dbReference>
<dbReference type="Gene3D" id="3.40.640.10">
    <property type="entry name" value="Type I PLP-dependent aspartate aminotransferase-like (Major domain)"/>
    <property type="match status" value="1"/>
</dbReference>
<name>A0A6J7V4X5_9ZZZZ</name>
<organism evidence="1">
    <name type="scientific">freshwater metagenome</name>
    <dbReference type="NCBI Taxonomy" id="449393"/>
    <lineage>
        <taxon>unclassified sequences</taxon>
        <taxon>metagenomes</taxon>
        <taxon>ecological metagenomes</taxon>
    </lineage>
</organism>
<reference evidence="1" key="1">
    <citation type="submission" date="2020-05" db="EMBL/GenBank/DDBJ databases">
        <authorList>
            <person name="Chiriac C."/>
            <person name="Salcher M."/>
            <person name="Ghai R."/>
            <person name="Kavagutti S V."/>
        </authorList>
    </citation>
    <scope>NUCLEOTIDE SEQUENCE</scope>
</reference>